<feature type="domain" description="ABC transporter" evidence="8">
    <location>
        <begin position="4"/>
        <end position="254"/>
    </location>
</feature>
<dbReference type="GO" id="GO:0055085">
    <property type="term" value="P:transmembrane transport"/>
    <property type="evidence" value="ECO:0007669"/>
    <property type="project" value="UniProtKB-ARBA"/>
</dbReference>
<comment type="similarity">
    <text evidence="2">Belongs to the ABC transporter superfamily.</text>
</comment>
<dbReference type="NCBIfam" id="TIGR01727">
    <property type="entry name" value="oligo_HPY"/>
    <property type="match status" value="1"/>
</dbReference>
<keyword evidence="4" id="KW-1003">Cell membrane</keyword>
<gene>
    <name evidence="9" type="ORF">DES47_11039</name>
</gene>
<evidence type="ECO:0000313" key="10">
    <source>
        <dbReference type="Proteomes" id="UP000295361"/>
    </source>
</evidence>
<keyword evidence="6 9" id="KW-0067">ATP-binding</keyword>
<evidence type="ECO:0000256" key="3">
    <source>
        <dbReference type="ARBA" id="ARBA00022448"/>
    </source>
</evidence>
<dbReference type="CDD" id="cd03257">
    <property type="entry name" value="ABC_NikE_OppD_transporters"/>
    <property type="match status" value="1"/>
</dbReference>
<evidence type="ECO:0000259" key="8">
    <source>
        <dbReference type="PROSITE" id="PS50893"/>
    </source>
</evidence>
<dbReference type="PROSITE" id="PS50893">
    <property type="entry name" value="ABC_TRANSPORTER_2"/>
    <property type="match status" value="1"/>
</dbReference>
<dbReference type="InterPro" id="IPR003593">
    <property type="entry name" value="AAA+_ATPase"/>
</dbReference>
<organism evidence="9 10">
    <name type="scientific">Roseateles toxinivorans</name>
    <dbReference type="NCBI Taxonomy" id="270368"/>
    <lineage>
        <taxon>Bacteria</taxon>
        <taxon>Pseudomonadati</taxon>
        <taxon>Pseudomonadota</taxon>
        <taxon>Betaproteobacteria</taxon>
        <taxon>Burkholderiales</taxon>
        <taxon>Sphaerotilaceae</taxon>
        <taxon>Roseateles</taxon>
    </lineage>
</organism>
<keyword evidence="10" id="KW-1185">Reference proteome</keyword>
<proteinExistence type="inferred from homology"/>
<evidence type="ECO:0000313" key="9">
    <source>
        <dbReference type="EMBL" id="TDP61827.1"/>
    </source>
</evidence>
<dbReference type="InterPro" id="IPR003439">
    <property type="entry name" value="ABC_transporter-like_ATP-bd"/>
</dbReference>
<dbReference type="FunFam" id="3.40.50.300:FF:000016">
    <property type="entry name" value="Oligopeptide ABC transporter ATP-binding component"/>
    <property type="match status" value="1"/>
</dbReference>
<evidence type="ECO:0000256" key="4">
    <source>
        <dbReference type="ARBA" id="ARBA00022475"/>
    </source>
</evidence>
<dbReference type="PROSITE" id="PS00211">
    <property type="entry name" value="ABC_TRANSPORTER_1"/>
    <property type="match status" value="1"/>
</dbReference>
<dbReference type="FunCoup" id="A0A4R6QGR5">
    <property type="interactions" value="190"/>
</dbReference>
<dbReference type="Proteomes" id="UP000295361">
    <property type="component" value="Unassembled WGS sequence"/>
</dbReference>
<dbReference type="InterPro" id="IPR050388">
    <property type="entry name" value="ABC_Ni/Peptide_Import"/>
</dbReference>
<dbReference type="OrthoDB" id="9802772at2"/>
<name>A0A4R6QGR5_9BURK</name>
<keyword evidence="7" id="KW-0472">Membrane</keyword>
<dbReference type="InterPro" id="IPR013563">
    <property type="entry name" value="Oligopep_ABC_C"/>
</dbReference>
<dbReference type="Gene3D" id="3.40.50.300">
    <property type="entry name" value="P-loop containing nucleotide triphosphate hydrolases"/>
    <property type="match status" value="1"/>
</dbReference>
<dbReference type="Pfam" id="PF08352">
    <property type="entry name" value="oligo_HPY"/>
    <property type="match status" value="1"/>
</dbReference>
<dbReference type="PANTHER" id="PTHR43297">
    <property type="entry name" value="OLIGOPEPTIDE TRANSPORT ATP-BINDING PROTEIN APPD"/>
    <property type="match status" value="1"/>
</dbReference>
<dbReference type="SUPFAM" id="SSF52540">
    <property type="entry name" value="P-loop containing nucleoside triphosphate hydrolases"/>
    <property type="match status" value="1"/>
</dbReference>
<comment type="subcellular location">
    <subcellularLocation>
        <location evidence="1">Cell inner membrane</location>
        <topology evidence="1">Peripheral membrane protein</topology>
    </subcellularLocation>
</comment>
<dbReference type="Pfam" id="PF00005">
    <property type="entry name" value="ABC_tran"/>
    <property type="match status" value="1"/>
</dbReference>
<keyword evidence="3" id="KW-0813">Transport</keyword>
<dbReference type="PANTHER" id="PTHR43297:SF2">
    <property type="entry name" value="DIPEPTIDE TRANSPORT ATP-BINDING PROTEIN DPPD"/>
    <property type="match status" value="1"/>
</dbReference>
<dbReference type="GO" id="GO:0015833">
    <property type="term" value="P:peptide transport"/>
    <property type="evidence" value="ECO:0007669"/>
    <property type="project" value="InterPro"/>
</dbReference>
<dbReference type="GO" id="GO:0016887">
    <property type="term" value="F:ATP hydrolysis activity"/>
    <property type="evidence" value="ECO:0007669"/>
    <property type="project" value="InterPro"/>
</dbReference>
<dbReference type="InterPro" id="IPR027417">
    <property type="entry name" value="P-loop_NTPase"/>
</dbReference>
<evidence type="ECO:0000256" key="5">
    <source>
        <dbReference type="ARBA" id="ARBA00022741"/>
    </source>
</evidence>
<accession>A0A4R6QGR5</accession>
<dbReference type="InParanoid" id="A0A4R6QGR5"/>
<evidence type="ECO:0000256" key="1">
    <source>
        <dbReference type="ARBA" id="ARBA00004417"/>
    </source>
</evidence>
<comment type="caution">
    <text evidence="9">The sequence shown here is derived from an EMBL/GenBank/DDBJ whole genome shotgun (WGS) entry which is preliminary data.</text>
</comment>
<dbReference type="SMART" id="SM00382">
    <property type="entry name" value="AAA"/>
    <property type="match status" value="1"/>
</dbReference>
<dbReference type="AlphaFoldDB" id="A0A4R6QGR5"/>
<keyword evidence="5" id="KW-0547">Nucleotide-binding</keyword>
<evidence type="ECO:0000256" key="7">
    <source>
        <dbReference type="ARBA" id="ARBA00023136"/>
    </source>
</evidence>
<dbReference type="RefSeq" id="WP_133703372.1">
    <property type="nucleotide sequence ID" value="NZ_SNXS01000010.1"/>
</dbReference>
<reference evidence="9 10" key="1">
    <citation type="submission" date="2019-03" db="EMBL/GenBank/DDBJ databases">
        <title>Genomic Encyclopedia of Type Strains, Phase IV (KMG-IV): sequencing the most valuable type-strain genomes for metagenomic binning, comparative biology and taxonomic classification.</title>
        <authorList>
            <person name="Goeker M."/>
        </authorList>
    </citation>
    <scope>NUCLEOTIDE SEQUENCE [LARGE SCALE GENOMIC DNA]</scope>
    <source>
        <strain evidence="9 10">DSM 16998</strain>
    </source>
</reference>
<dbReference type="GO" id="GO:0005886">
    <property type="term" value="C:plasma membrane"/>
    <property type="evidence" value="ECO:0007669"/>
    <property type="project" value="UniProtKB-SubCell"/>
</dbReference>
<dbReference type="EMBL" id="SNXS01000010">
    <property type="protein sequence ID" value="TDP61827.1"/>
    <property type="molecule type" value="Genomic_DNA"/>
</dbReference>
<evidence type="ECO:0000256" key="2">
    <source>
        <dbReference type="ARBA" id="ARBA00005417"/>
    </source>
</evidence>
<dbReference type="InterPro" id="IPR017871">
    <property type="entry name" value="ABC_transporter-like_CS"/>
</dbReference>
<dbReference type="GO" id="GO:0005524">
    <property type="term" value="F:ATP binding"/>
    <property type="evidence" value="ECO:0007669"/>
    <property type="project" value="UniProtKB-KW"/>
</dbReference>
<protein>
    <submittedName>
        <fullName evidence="9">Dipeptide transport system ATP-binding protein</fullName>
    </submittedName>
</protein>
<sequence length="332" mass="36203">MSLLEIRNLTVEFGSAERPFAAVQGVDITLDRGELLGVVGESGSGKSVSMLALMGLIDAPGRVRADALRFDGHDLLTLPPRERRKIVGRDMAMIFQDPMASLNPSYTVGFQIIETLKVHQKASRMKMHDRAFELLQLVEIPDPSSRLQAYPHQLSGGMSQRVMIAMALACAPKLLIADEPTTALDVTIQAQVLDLLVNLQRQQNMALILITHDLALLSEHAKRIAVMYAGEVVETQAVPALFERPHHPYTEALLASIPEHSRGAARLPTLAGVVPGQHERPVGCLLSPRCPYVMETCRTTHPQLGMLNDGALVRCLKPIHVQAVAAAPAHDD</sequence>
<evidence type="ECO:0000256" key="6">
    <source>
        <dbReference type="ARBA" id="ARBA00022840"/>
    </source>
</evidence>